<proteinExistence type="predicted"/>
<feature type="region of interest" description="Disordered" evidence="1">
    <location>
        <begin position="134"/>
        <end position="176"/>
    </location>
</feature>
<accession>A0ABN8MB34</accession>
<name>A0ABN8MB34_9CNID</name>
<evidence type="ECO:0000256" key="1">
    <source>
        <dbReference type="SAM" id="MobiDB-lite"/>
    </source>
</evidence>
<dbReference type="Proteomes" id="UP001159427">
    <property type="component" value="Unassembled WGS sequence"/>
</dbReference>
<reference evidence="2 3" key="1">
    <citation type="submission" date="2022-05" db="EMBL/GenBank/DDBJ databases">
        <authorList>
            <consortium name="Genoscope - CEA"/>
            <person name="William W."/>
        </authorList>
    </citation>
    <scope>NUCLEOTIDE SEQUENCE [LARGE SCALE GENOMIC DNA]</scope>
</reference>
<dbReference type="EMBL" id="CALNXI010000424">
    <property type="protein sequence ID" value="CAH3026855.1"/>
    <property type="molecule type" value="Genomic_DNA"/>
</dbReference>
<evidence type="ECO:0000313" key="3">
    <source>
        <dbReference type="Proteomes" id="UP001159427"/>
    </source>
</evidence>
<comment type="caution">
    <text evidence="2">The sequence shown here is derived from an EMBL/GenBank/DDBJ whole genome shotgun (WGS) entry which is preliminary data.</text>
</comment>
<organism evidence="2 3">
    <name type="scientific">Porites evermanni</name>
    <dbReference type="NCBI Taxonomy" id="104178"/>
    <lineage>
        <taxon>Eukaryota</taxon>
        <taxon>Metazoa</taxon>
        <taxon>Cnidaria</taxon>
        <taxon>Anthozoa</taxon>
        <taxon>Hexacorallia</taxon>
        <taxon>Scleractinia</taxon>
        <taxon>Fungiina</taxon>
        <taxon>Poritidae</taxon>
        <taxon>Porites</taxon>
    </lineage>
</organism>
<sequence>MESSKIPMRGKVKDAEAEALLRLLRQEKEYSERLLAPQIQQRAPLPAIGSSGNDNTTQQAQLCEQETVATFITQTGESSGFLYDNYEKELLSGSNFIWTPKTDVYNQPRAPSHKGVYVPSFSWRDEQCFSYPQFDQPRKKSKARTLPPIEIPVSPCSDLPERPTSPRPGSPKFWDD</sequence>
<keyword evidence="3" id="KW-1185">Reference proteome</keyword>
<protein>
    <submittedName>
        <fullName evidence="2">Uncharacterized protein</fullName>
    </submittedName>
</protein>
<evidence type="ECO:0000313" key="2">
    <source>
        <dbReference type="EMBL" id="CAH3026855.1"/>
    </source>
</evidence>
<gene>
    <name evidence="2" type="ORF">PEVE_00030087</name>
</gene>